<accession>X0U1T7</accession>
<dbReference type="AlphaFoldDB" id="X0U1T7"/>
<gene>
    <name evidence="1" type="ORF">S01H1_22950</name>
</gene>
<name>X0U1T7_9ZZZZ</name>
<organism evidence="1">
    <name type="scientific">marine sediment metagenome</name>
    <dbReference type="NCBI Taxonomy" id="412755"/>
    <lineage>
        <taxon>unclassified sequences</taxon>
        <taxon>metagenomes</taxon>
        <taxon>ecological metagenomes</taxon>
    </lineage>
</organism>
<comment type="caution">
    <text evidence="1">The sequence shown here is derived from an EMBL/GenBank/DDBJ whole genome shotgun (WGS) entry which is preliminary data.</text>
</comment>
<dbReference type="EMBL" id="BARS01013092">
    <property type="protein sequence ID" value="GAF93341.1"/>
    <property type="molecule type" value="Genomic_DNA"/>
</dbReference>
<feature type="non-terminal residue" evidence="1">
    <location>
        <position position="1"/>
    </location>
</feature>
<evidence type="ECO:0000313" key="1">
    <source>
        <dbReference type="EMBL" id="GAF93341.1"/>
    </source>
</evidence>
<sequence>LTPREVLEDARKLGKEEEEVSLLKVPSEEELVCVL</sequence>
<proteinExistence type="predicted"/>
<protein>
    <submittedName>
        <fullName evidence="1">Uncharacterized protein</fullName>
    </submittedName>
</protein>
<reference evidence="1" key="1">
    <citation type="journal article" date="2014" name="Front. Microbiol.">
        <title>High frequency of phylogenetically diverse reductive dehalogenase-homologous genes in deep subseafloor sedimentary metagenomes.</title>
        <authorList>
            <person name="Kawai M."/>
            <person name="Futagami T."/>
            <person name="Toyoda A."/>
            <person name="Takaki Y."/>
            <person name="Nishi S."/>
            <person name="Hori S."/>
            <person name="Arai W."/>
            <person name="Tsubouchi T."/>
            <person name="Morono Y."/>
            <person name="Uchiyama I."/>
            <person name="Ito T."/>
            <person name="Fujiyama A."/>
            <person name="Inagaki F."/>
            <person name="Takami H."/>
        </authorList>
    </citation>
    <scope>NUCLEOTIDE SEQUENCE</scope>
    <source>
        <strain evidence="1">Expedition CK06-06</strain>
    </source>
</reference>